<gene>
    <name evidence="1" type="ORF">MHBO_003782</name>
</gene>
<reference evidence="1 2" key="1">
    <citation type="journal article" date="2024" name="BMC Biol.">
        <title>Comparative genomics of Ascetosporea gives new insight into the evolutionary basis for animal parasitism in Rhizaria.</title>
        <authorList>
            <person name="Hiltunen Thoren M."/>
            <person name="Onut-Brannstrom I."/>
            <person name="Alfjorden A."/>
            <person name="Peckova H."/>
            <person name="Swords F."/>
            <person name="Hooper C."/>
            <person name="Holzer A.S."/>
            <person name="Bass D."/>
            <person name="Burki F."/>
        </authorList>
    </citation>
    <scope>NUCLEOTIDE SEQUENCE [LARGE SCALE GENOMIC DNA]</scope>
    <source>
        <strain evidence="1">20-A016</strain>
    </source>
</reference>
<evidence type="ECO:0000313" key="1">
    <source>
        <dbReference type="EMBL" id="MES1922274.1"/>
    </source>
</evidence>
<evidence type="ECO:0000313" key="2">
    <source>
        <dbReference type="Proteomes" id="UP001439008"/>
    </source>
</evidence>
<name>A0ABV2AS09_9EUKA</name>
<dbReference type="Proteomes" id="UP001439008">
    <property type="component" value="Unassembled WGS sequence"/>
</dbReference>
<organism evidence="1 2">
    <name type="scientific">Bonamia ostreae</name>
    <dbReference type="NCBI Taxonomy" id="126728"/>
    <lineage>
        <taxon>Eukaryota</taxon>
        <taxon>Sar</taxon>
        <taxon>Rhizaria</taxon>
        <taxon>Endomyxa</taxon>
        <taxon>Ascetosporea</taxon>
        <taxon>Haplosporida</taxon>
        <taxon>Bonamia</taxon>
    </lineage>
</organism>
<dbReference type="EMBL" id="JBDODL010002503">
    <property type="protein sequence ID" value="MES1922274.1"/>
    <property type="molecule type" value="Genomic_DNA"/>
</dbReference>
<sequence length="158" mass="18570">MSQLTNIEYKERTPTFLREIKKDLNISETKSANPLSLTEMFHFINKRKAVEKEVKERPFYDHEKPVITNLSDFSETDVKKFNSETNGQFLTETQIRNLKSTKISNKNHAQNIKNLKFSCSEHKNKLMAQQESHKKISKKDVKKLKIKEKLAKMSKILK</sequence>
<accession>A0ABV2AS09</accession>
<protein>
    <submittedName>
        <fullName evidence="1">Uncharacterized protein</fullName>
    </submittedName>
</protein>
<proteinExistence type="predicted"/>
<comment type="caution">
    <text evidence="1">The sequence shown here is derived from an EMBL/GenBank/DDBJ whole genome shotgun (WGS) entry which is preliminary data.</text>
</comment>
<keyword evidence="2" id="KW-1185">Reference proteome</keyword>